<evidence type="ECO:0000256" key="2">
    <source>
        <dbReference type="ARBA" id="ARBA00022908"/>
    </source>
</evidence>
<feature type="compositionally biased region" description="Basic and acidic residues" evidence="6">
    <location>
        <begin position="17"/>
        <end position="42"/>
    </location>
</feature>
<dbReference type="Pfam" id="PF14659">
    <property type="entry name" value="Phage_int_SAM_3"/>
    <property type="match status" value="1"/>
</dbReference>
<keyword evidence="10" id="KW-1185">Reference proteome</keyword>
<feature type="domain" description="Tyr recombinase" evidence="7">
    <location>
        <begin position="209"/>
        <end position="391"/>
    </location>
</feature>
<dbReference type="PANTHER" id="PTHR30349:SF64">
    <property type="entry name" value="PROPHAGE INTEGRASE INTD-RELATED"/>
    <property type="match status" value="1"/>
</dbReference>
<evidence type="ECO:0000256" key="5">
    <source>
        <dbReference type="PROSITE-ProRule" id="PRU01248"/>
    </source>
</evidence>
<evidence type="ECO:0000313" key="10">
    <source>
        <dbReference type="Proteomes" id="UP000535543"/>
    </source>
</evidence>
<reference evidence="9 10" key="1">
    <citation type="submission" date="2019-05" db="EMBL/GenBank/DDBJ databases">
        <authorList>
            <person name="Lee S.D."/>
        </authorList>
    </citation>
    <scope>NUCLEOTIDE SEQUENCE [LARGE SCALE GENOMIC DNA]</scope>
    <source>
        <strain evidence="9 10">YC2-7</strain>
    </source>
</reference>
<feature type="domain" description="Core-binding (CB)" evidence="8">
    <location>
        <begin position="108"/>
        <end position="188"/>
    </location>
</feature>
<dbReference type="Gene3D" id="1.10.443.10">
    <property type="entry name" value="Intergrase catalytic core"/>
    <property type="match status" value="1"/>
</dbReference>
<dbReference type="PROSITE" id="PS51898">
    <property type="entry name" value="TYR_RECOMBINASE"/>
    <property type="match status" value="1"/>
</dbReference>
<comment type="caution">
    <text evidence="9">The sequence shown here is derived from an EMBL/GenBank/DDBJ whole genome shotgun (WGS) entry which is preliminary data.</text>
</comment>
<sequence>MTTRPQPSTPQPRGRRSGVEDRWHTRQRVPRLDAHGNQKVDSRGNPLSDPVRSTNYGTGKRWRARYVDELGSEHVKGFDRKPDAQTWLDSQTAAIVQGTHVAPRDGRITVKQWCETWLEGYRVNRSGTVRAAQVHIRQIEAEFGHMQLSAVRPSAIQAWCAKLKTGGSAPSYVYALHGRLNQVLEAAVYDGLLARNPCSRRTSPPMGDQKPYVLTTEHLWSIHDAMPPHLRAAVALGAFAGLRIAEVSALKTSDVDFVRGIVHPQRQWPDKPLKTKGSDAEIPVPRELTLMLSASVQRWPGEYLVSDAEGNPVPPWQIDRALRAVKARAAEGVPDEFTFHDFRHYLASLLISKGADVKVVQARLRHASAKTTLDVYGHMWPDADESTRTAIGEVLAERMDSFGASADGLRTACGRSELAEREPAGQRPI</sequence>
<dbReference type="AlphaFoldDB" id="A0A848KBE4"/>
<keyword evidence="2" id="KW-0229">DNA integration</keyword>
<dbReference type="InterPro" id="IPR011010">
    <property type="entry name" value="DNA_brk_join_enz"/>
</dbReference>
<organism evidence="9 10">
    <name type="scientific">Antrihabitans stalactiti</name>
    <dbReference type="NCBI Taxonomy" id="2584121"/>
    <lineage>
        <taxon>Bacteria</taxon>
        <taxon>Bacillati</taxon>
        <taxon>Actinomycetota</taxon>
        <taxon>Actinomycetes</taxon>
        <taxon>Mycobacteriales</taxon>
        <taxon>Nocardiaceae</taxon>
        <taxon>Antrihabitans</taxon>
    </lineage>
</organism>
<dbReference type="Pfam" id="PF00589">
    <property type="entry name" value="Phage_integrase"/>
    <property type="match status" value="1"/>
</dbReference>
<evidence type="ECO:0000256" key="1">
    <source>
        <dbReference type="ARBA" id="ARBA00008857"/>
    </source>
</evidence>
<keyword evidence="3 5" id="KW-0238">DNA-binding</keyword>
<dbReference type="InterPro" id="IPR004107">
    <property type="entry name" value="Integrase_SAM-like_N"/>
</dbReference>
<comment type="similarity">
    <text evidence="1">Belongs to the 'phage' integrase family.</text>
</comment>
<dbReference type="SUPFAM" id="SSF56349">
    <property type="entry name" value="DNA breaking-rejoining enzymes"/>
    <property type="match status" value="1"/>
</dbReference>
<dbReference type="InterPro" id="IPR010998">
    <property type="entry name" value="Integrase_recombinase_N"/>
</dbReference>
<dbReference type="GO" id="GO:0003677">
    <property type="term" value="F:DNA binding"/>
    <property type="evidence" value="ECO:0007669"/>
    <property type="project" value="UniProtKB-UniRule"/>
</dbReference>
<evidence type="ECO:0000256" key="3">
    <source>
        <dbReference type="ARBA" id="ARBA00023125"/>
    </source>
</evidence>
<name>A0A848KBE4_9NOCA</name>
<dbReference type="Gene3D" id="1.10.150.130">
    <property type="match status" value="1"/>
</dbReference>
<evidence type="ECO:0000259" key="8">
    <source>
        <dbReference type="PROSITE" id="PS51900"/>
    </source>
</evidence>
<dbReference type="GO" id="GO:0015074">
    <property type="term" value="P:DNA integration"/>
    <property type="evidence" value="ECO:0007669"/>
    <property type="project" value="UniProtKB-KW"/>
</dbReference>
<dbReference type="CDD" id="cd01189">
    <property type="entry name" value="INT_ICEBs1_C_like"/>
    <property type="match status" value="1"/>
</dbReference>
<gene>
    <name evidence="9" type="ORF">FGL95_07240</name>
</gene>
<dbReference type="GO" id="GO:0006310">
    <property type="term" value="P:DNA recombination"/>
    <property type="evidence" value="ECO:0007669"/>
    <property type="project" value="UniProtKB-KW"/>
</dbReference>
<proteinExistence type="inferred from homology"/>
<evidence type="ECO:0000259" key="7">
    <source>
        <dbReference type="PROSITE" id="PS51898"/>
    </source>
</evidence>
<dbReference type="InterPro" id="IPR002104">
    <property type="entry name" value="Integrase_catalytic"/>
</dbReference>
<evidence type="ECO:0000313" key="9">
    <source>
        <dbReference type="EMBL" id="NMN94828.1"/>
    </source>
</evidence>
<dbReference type="PANTHER" id="PTHR30349">
    <property type="entry name" value="PHAGE INTEGRASE-RELATED"/>
    <property type="match status" value="1"/>
</dbReference>
<dbReference type="EMBL" id="VCQU01000002">
    <property type="protein sequence ID" value="NMN94828.1"/>
    <property type="molecule type" value="Genomic_DNA"/>
</dbReference>
<dbReference type="PROSITE" id="PS51900">
    <property type="entry name" value="CB"/>
    <property type="match status" value="1"/>
</dbReference>
<dbReference type="InterPro" id="IPR013762">
    <property type="entry name" value="Integrase-like_cat_sf"/>
</dbReference>
<reference evidence="9 10" key="2">
    <citation type="submission" date="2020-06" db="EMBL/GenBank/DDBJ databases">
        <title>Antribacter stalactiti gen. nov., sp. nov., a new member of the family Nacardiaceae isolated from a cave.</title>
        <authorList>
            <person name="Kim I.S."/>
        </authorList>
    </citation>
    <scope>NUCLEOTIDE SEQUENCE [LARGE SCALE GENOMIC DNA]</scope>
    <source>
        <strain evidence="9 10">YC2-7</strain>
    </source>
</reference>
<protein>
    <submittedName>
        <fullName evidence="9">Site-specific integrase</fullName>
    </submittedName>
</protein>
<dbReference type="Proteomes" id="UP000535543">
    <property type="component" value="Unassembled WGS sequence"/>
</dbReference>
<keyword evidence="4" id="KW-0233">DNA recombination</keyword>
<evidence type="ECO:0000256" key="6">
    <source>
        <dbReference type="SAM" id="MobiDB-lite"/>
    </source>
</evidence>
<feature type="region of interest" description="Disordered" evidence="6">
    <location>
        <begin position="1"/>
        <end position="56"/>
    </location>
</feature>
<dbReference type="InterPro" id="IPR044068">
    <property type="entry name" value="CB"/>
</dbReference>
<dbReference type="InterPro" id="IPR050090">
    <property type="entry name" value="Tyrosine_recombinase_XerCD"/>
</dbReference>
<evidence type="ECO:0000256" key="4">
    <source>
        <dbReference type="ARBA" id="ARBA00023172"/>
    </source>
</evidence>
<accession>A0A848KBE4</accession>